<feature type="compositionally biased region" description="Basic and acidic residues" evidence="7">
    <location>
        <begin position="266"/>
        <end position="275"/>
    </location>
</feature>
<gene>
    <name evidence="8" type="ORF">CANARDRAFT_29377</name>
</gene>
<proteinExistence type="inferred from homology"/>
<dbReference type="PANTHER" id="PTHR21231">
    <property type="entry name" value="XPA-BINDING PROTEIN 1-RELATED"/>
    <property type="match status" value="1"/>
</dbReference>
<dbReference type="EMBL" id="KV453858">
    <property type="protein sequence ID" value="ODV84222.1"/>
    <property type="molecule type" value="Genomic_DNA"/>
</dbReference>
<keyword evidence="5 6" id="KW-0342">GTP-binding</keyword>
<evidence type="ECO:0000313" key="9">
    <source>
        <dbReference type="Proteomes" id="UP000094801"/>
    </source>
</evidence>
<sequence>MSKVGVLALGPAGVGKTTFCNSIIAHMQSIGRTAHIVNLDPAAEPTEFSFSIDIRDLISLQDVQEELNLGPNGALLYCFEFLLDNLDWLDEQIGDFNDDYLIFDCPGQIELYNHVPVLPTIVKHLQQQLNFSLCCTYLLEASFVIDHSKFFSGALSAMSTMIFLELPHINILSKIDLIKDSISKRELKKFLNPDPLLLEDKMGKNNTDFVSSNPKFTRLNKAIAQLVDDFGMVQFLPLDCSDKDNNESVKTILSYIDDVTQWSEGQEPKEPKDEVELPDEDFE</sequence>
<dbReference type="InterPro" id="IPR004130">
    <property type="entry name" value="Gpn"/>
</dbReference>
<evidence type="ECO:0000256" key="7">
    <source>
        <dbReference type="SAM" id="MobiDB-lite"/>
    </source>
</evidence>
<keyword evidence="3 6" id="KW-0547">Nucleotide-binding</keyword>
<feature type="region of interest" description="Disordered" evidence="7">
    <location>
        <begin position="263"/>
        <end position="283"/>
    </location>
</feature>
<dbReference type="GO" id="GO:0003924">
    <property type="term" value="F:GTPase activity"/>
    <property type="evidence" value="ECO:0007669"/>
    <property type="project" value="TreeGrafter"/>
</dbReference>
<comment type="function">
    <text evidence="6">Small GTPase required for proper nuclear import of RNA polymerase II and III (RNAPII and RNAPIII). May act at an RNAP assembly step prior to nuclear import.</text>
</comment>
<dbReference type="InterPro" id="IPR027417">
    <property type="entry name" value="P-loop_NTPase"/>
</dbReference>
<evidence type="ECO:0000256" key="6">
    <source>
        <dbReference type="RuleBase" id="RU365059"/>
    </source>
</evidence>
<evidence type="ECO:0000256" key="2">
    <source>
        <dbReference type="ARBA" id="ARBA00014587"/>
    </source>
</evidence>
<organism evidence="8 9">
    <name type="scientific">[Candida] arabinofermentans NRRL YB-2248</name>
    <dbReference type="NCBI Taxonomy" id="983967"/>
    <lineage>
        <taxon>Eukaryota</taxon>
        <taxon>Fungi</taxon>
        <taxon>Dikarya</taxon>
        <taxon>Ascomycota</taxon>
        <taxon>Saccharomycotina</taxon>
        <taxon>Pichiomycetes</taxon>
        <taxon>Pichiales</taxon>
        <taxon>Pichiaceae</taxon>
        <taxon>Ogataea</taxon>
        <taxon>Ogataea/Candida clade</taxon>
    </lineage>
</organism>
<dbReference type="OrthoDB" id="5839at2759"/>
<evidence type="ECO:0000256" key="3">
    <source>
        <dbReference type="ARBA" id="ARBA00022741"/>
    </source>
</evidence>
<accession>A0A1E4SXP6</accession>
<dbReference type="CDD" id="cd17872">
    <property type="entry name" value="GPN3"/>
    <property type="match status" value="1"/>
</dbReference>
<dbReference type="SUPFAM" id="SSF52540">
    <property type="entry name" value="P-loop containing nucleoside triphosphate hydrolases"/>
    <property type="match status" value="1"/>
</dbReference>
<dbReference type="FunFam" id="3.40.50.300:FF:000552">
    <property type="entry name" value="GPN-loop GTPase 3"/>
    <property type="match status" value="1"/>
</dbReference>
<reference evidence="9" key="1">
    <citation type="submission" date="2016-04" db="EMBL/GenBank/DDBJ databases">
        <title>Comparative genomics of biotechnologically important yeasts.</title>
        <authorList>
            <consortium name="DOE Joint Genome Institute"/>
            <person name="Riley R."/>
            <person name="Haridas S."/>
            <person name="Wolfe K.H."/>
            <person name="Lopes M.R."/>
            <person name="Hittinger C.T."/>
            <person name="Goker M."/>
            <person name="Salamov A."/>
            <person name="Wisecaver J."/>
            <person name="Long T.M."/>
            <person name="Aerts A.L."/>
            <person name="Barry K."/>
            <person name="Choi C."/>
            <person name="Clum A."/>
            <person name="Coughlan A.Y."/>
            <person name="Deshpande S."/>
            <person name="Douglass A.P."/>
            <person name="Hanson S.J."/>
            <person name="Klenk H.-P."/>
            <person name="Labutti K."/>
            <person name="Lapidus A."/>
            <person name="Lindquist E."/>
            <person name="Lipzen A."/>
            <person name="Meier-Kolthoff J.P."/>
            <person name="Ohm R.A."/>
            <person name="Otillar R.P."/>
            <person name="Pangilinan J."/>
            <person name="Peng Y."/>
            <person name="Rokas A."/>
            <person name="Rosa C.A."/>
            <person name="Scheuner C."/>
            <person name="Sibirny A.A."/>
            <person name="Slot J.C."/>
            <person name="Stielow J.B."/>
            <person name="Sun H."/>
            <person name="Kurtzman C.P."/>
            <person name="Blackwell M."/>
            <person name="Grigoriev I.V."/>
            <person name="Jeffries T.W."/>
        </authorList>
    </citation>
    <scope>NUCLEOTIDE SEQUENCE [LARGE SCALE GENOMIC DNA]</scope>
    <source>
        <strain evidence="9">NRRL YB-2248</strain>
    </source>
</reference>
<protein>
    <recommendedName>
        <fullName evidence="2 6">GPN-loop GTPase 3</fullName>
    </recommendedName>
</protein>
<dbReference type="Gene3D" id="3.40.50.300">
    <property type="entry name" value="P-loop containing nucleotide triphosphate hydrolases"/>
    <property type="match status" value="1"/>
</dbReference>
<dbReference type="Pfam" id="PF03029">
    <property type="entry name" value="ATP_bind_1"/>
    <property type="match status" value="1"/>
</dbReference>
<dbReference type="Proteomes" id="UP000094801">
    <property type="component" value="Unassembled WGS sequence"/>
</dbReference>
<evidence type="ECO:0000256" key="5">
    <source>
        <dbReference type="ARBA" id="ARBA00023134"/>
    </source>
</evidence>
<dbReference type="PANTHER" id="PTHR21231:SF7">
    <property type="entry name" value="GPN-LOOP GTPASE 3"/>
    <property type="match status" value="1"/>
</dbReference>
<evidence type="ECO:0000313" key="8">
    <source>
        <dbReference type="EMBL" id="ODV84222.1"/>
    </source>
</evidence>
<name>A0A1E4SXP6_9ASCO</name>
<dbReference type="AlphaFoldDB" id="A0A1E4SXP6"/>
<comment type="subunit">
    <text evidence="6">Binds to RNA polymerase II (RNAPII).</text>
</comment>
<dbReference type="STRING" id="983967.A0A1E4SXP6"/>
<keyword evidence="4 6" id="KW-0378">Hydrolase</keyword>
<evidence type="ECO:0000256" key="4">
    <source>
        <dbReference type="ARBA" id="ARBA00022801"/>
    </source>
</evidence>
<keyword evidence="9" id="KW-1185">Reference proteome</keyword>
<comment type="similarity">
    <text evidence="1 6">Belongs to the GPN-loop GTPase family.</text>
</comment>
<dbReference type="InterPro" id="IPR030228">
    <property type="entry name" value="Gpn3"/>
</dbReference>
<evidence type="ECO:0000256" key="1">
    <source>
        <dbReference type="ARBA" id="ARBA00005290"/>
    </source>
</evidence>
<dbReference type="GO" id="GO:0005525">
    <property type="term" value="F:GTP binding"/>
    <property type="evidence" value="ECO:0007669"/>
    <property type="project" value="UniProtKB-KW"/>
</dbReference>